<dbReference type="InterPro" id="IPR016166">
    <property type="entry name" value="FAD-bd_PCMH"/>
</dbReference>
<evidence type="ECO:0000256" key="16">
    <source>
        <dbReference type="ARBA" id="ARBA00023316"/>
    </source>
</evidence>
<comment type="function">
    <text evidence="2 19">Cell wall formation.</text>
</comment>
<dbReference type="Gene3D" id="3.30.43.10">
    <property type="entry name" value="Uridine Diphospho-n-acetylenolpyruvylglucosamine Reductase, domain 2"/>
    <property type="match status" value="1"/>
</dbReference>
<protein>
    <recommendedName>
        <fullName evidence="6 19">UDP-N-acetylenolpyruvoylglucosamine reductase</fullName>
        <ecNumber evidence="5 19">1.3.1.98</ecNumber>
    </recommendedName>
    <alternativeName>
        <fullName evidence="17 19">UDP-N-acetylmuramate dehydrogenase</fullName>
    </alternativeName>
</protein>
<dbReference type="InterPro" id="IPR036635">
    <property type="entry name" value="MurB_C_sf"/>
</dbReference>
<organism evidence="21 22">
    <name type="scientific">Aquimarina litoralis</name>
    <dbReference type="NCBI Taxonomy" id="584605"/>
    <lineage>
        <taxon>Bacteria</taxon>
        <taxon>Pseudomonadati</taxon>
        <taxon>Bacteroidota</taxon>
        <taxon>Flavobacteriia</taxon>
        <taxon>Flavobacteriales</taxon>
        <taxon>Flavobacteriaceae</taxon>
        <taxon>Aquimarina</taxon>
    </lineage>
</organism>
<keyword evidence="14 19" id="KW-0560">Oxidoreductase</keyword>
<comment type="subcellular location">
    <subcellularLocation>
        <location evidence="3 19">Cytoplasm</location>
    </subcellularLocation>
</comment>
<comment type="cofactor">
    <cofactor evidence="1 19">
        <name>FAD</name>
        <dbReference type="ChEBI" id="CHEBI:57692"/>
    </cofactor>
</comment>
<evidence type="ECO:0000256" key="11">
    <source>
        <dbReference type="ARBA" id="ARBA00022857"/>
    </source>
</evidence>
<proteinExistence type="inferred from homology"/>
<feature type="active site" evidence="19">
    <location>
        <position position="162"/>
    </location>
</feature>
<evidence type="ECO:0000256" key="3">
    <source>
        <dbReference type="ARBA" id="ARBA00004496"/>
    </source>
</evidence>
<dbReference type="InterPro" id="IPR011601">
    <property type="entry name" value="MurB_C"/>
</dbReference>
<keyword evidence="12 19" id="KW-0133">Cell shape</keyword>
<comment type="pathway">
    <text evidence="4 19">Cell wall biogenesis; peptidoglycan biosynthesis.</text>
</comment>
<evidence type="ECO:0000256" key="15">
    <source>
        <dbReference type="ARBA" id="ARBA00023306"/>
    </source>
</evidence>
<keyword evidence="11 19" id="KW-0521">NADP</keyword>
<evidence type="ECO:0000256" key="18">
    <source>
        <dbReference type="ARBA" id="ARBA00048914"/>
    </source>
</evidence>
<evidence type="ECO:0000256" key="12">
    <source>
        <dbReference type="ARBA" id="ARBA00022960"/>
    </source>
</evidence>
<evidence type="ECO:0000256" key="1">
    <source>
        <dbReference type="ARBA" id="ARBA00001974"/>
    </source>
</evidence>
<dbReference type="EC" id="1.3.1.98" evidence="5 19"/>
<dbReference type="InterPro" id="IPR016167">
    <property type="entry name" value="FAD-bd_PCMH_sub1"/>
</dbReference>
<evidence type="ECO:0000256" key="17">
    <source>
        <dbReference type="ARBA" id="ARBA00031026"/>
    </source>
</evidence>
<keyword evidence="8 19" id="KW-0132">Cell division</keyword>
<dbReference type="Pfam" id="PF02873">
    <property type="entry name" value="MurB_C"/>
    <property type="match status" value="1"/>
</dbReference>
<dbReference type="InterPro" id="IPR006094">
    <property type="entry name" value="Oxid_FAD_bind_N"/>
</dbReference>
<keyword evidence="10 19" id="KW-0274">FAD</keyword>
<dbReference type="InterPro" id="IPR003170">
    <property type="entry name" value="MurB"/>
</dbReference>
<keyword evidence="15 19" id="KW-0131">Cell cycle</keyword>
<dbReference type="RefSeq" id="WP_343913189.1">
    <property type="nucleotide sequence ID" value="NZ_BAAAGE010000003.1"/>
</dbReference>
<feature type="active site" evidence="19">
    <location>
        <position position="333"/>
    </location>
</feature>
<comment type="similarity">
    <text evidence="19">Belongs to the MurB family.</text>
</comment>
<dbReference type="PANTHER" id="PTHR21071:SF4">
    <property type="entry name" value="UDP-N-ACETYLENOLPYRUVOYLGLUCOSAMINE REDUCTASE"/>
    <property type="match status" value="1"/>
</dbReference>
<dbReference type="Gene3D" id="3.30.465.10">
    <property type="match status" value="1"/>
</dbReference>
<evidence type="ECO:0000256" key="5">
    <source>
        <dbReference type="ARBA" id="ARBA00012518"/>
    </source>
</evidence>
<gene>
    <name evidence="19 21" type="primary">murB</name>
    <name evidence="21" type="ORF">GCM10009430_31060</name>
</gene>
<feature type="active site" description="Proton donor" evidence="19">
    <location>
        <position position="237"/>
    </location>
</feature>
<keyword evidence="22" id="KW-1185">Reference proteome</keyword>
<evidence type="ECO:0000256" key="8">
    <source>
        <dbReference type="ARBA" id="ARBA00022618"/>
    </source>
</evidence>
<comment type="catalytic activity">
    <reaction evidence="18 19">
        <text>UDP-N-acetyl-alpha-D-muramate + NADP(+) = UDP-N-acetyl-3-O-(1-carboxyvinyl)-alpha-D-glucosamine + NADPH + H(+)</text>
        <dbReference type="Rhea" id="RHEA:12248"/>
        <dbReference type="ChEBI" id="CHEBI:15378"/>
        <dbReference type="ChEBI" id="CHEBI:57783"/>
        <dbReference type="ChEBI" id="CHEBI:58349"/>
        <dbReference type="ChEBI" id="CHEBI:68483"/>
        <dbReference type="ChEBI" id="CHEBI:70757"/>
        <dbReference type="EC" id="1.3.1.98"/>
    </reaction>
</comment>
<evidence type="ECO:0000256" key="14">
    <source>
        <dbReference type="ARBA" id="ARBA00023002"/>
    </source>
</evidence>
<dbReference type="Gene3D" id="3.90.78.10">
    <property type="entry name" value="UDP-N-acetylenolpyruvoylglucosamine reductase, C-terminal domain"/>
    <property type="match status" value="1"/>
</dbReference>
<dbReference type="NCBIfam" id="NF010478">
    <property type="entry name" value="PRK13903.1"/>
    <property type="match status" value="1"/>
</dbReference>
<evidence type="ECO:0000256" key="19">
    <source>
        <dbReference type="HAMAP-Rule" id="MF_00037"/>
    </source>
</evidence>
<evidence type="ECO:0000256" key="2">
    <source>
        <dbReference type="ARBA" id="ARBA00003921"/>
    </source>
</evidence>
<dbReference type="InterPro" id="IPR036318">
    <property type="entry name" value="FAD-bd_PCMH-like_sf"/>
</dbReference>
<feature type="domain" description="FAD-binding PCMH-type" evidence="20">
    <location>
        <begin position="17"/>
        <end position="186"/>
    </location>
</feature>
<keyword evidence="7 19" id="KW-0963">Cytoplasm</keyword>
<dbReference type="PANTHER" id="PTHR21071">
    <property type="entry name" value="UDP-N-ACETYLENOLPYRUVOYLGLUCOSAMINE REDUCTASE"/>
    <property type="match status" value="1"/>
</dbReference>
<dbReference type="PROSITE" id="PS51387">
    <property type="entry name" value="FAD_PCMH"/>
    <property type="match status" value="1"/>
</dbReference>
<keyword evidence="9 19" id="KW-0285">Flavoprotein</keyword>
<dbReference type="NCBIfam" id="TIGR00179">
    <property type="entry name" value="murB"/>
    <property type="match status" value="1"/>
</dbReference>
<dbReference type="InterPro" id="IPR016169">
    <property type="entry name" value="FAD-bd_PCMH_sub2"/>
</dbReference>
<comment type="caution">
    <text evidence="21">The sequence shown here is derived from an EMBL/GenBank/DDBJ whole genome shotgun (WGS) entry which is preliminary data.</text>
</comment>
<evidence type="ECO:0000256" key="6">
    <source>
        <dbReference type="ARBA" id="ARBA00015188"/>
    </source>
</evidence>
<dbReference type="EMBL" id="BAAAGE010000003">
    <property type="protein sequence ID" value="GAA0725422.1"/>
    <property type="molecule type" value="Genomic_DNA"/>
</dbReference>
<evidence type="ECO:0000313" key="22">
    <source>
        <dbReference type="Proteomes" id="UP001501758"/>
    </source>
</evidence>
<keyword evidence="16 19" id="KW-0961">Cell wall biogenesis/degradation</keyword>
<keyword evidence="13 19" id="KW-0573">Peptidoglycan synthesis</keyword>
<evidence type="ECO:0000256" key="9">
    <source>
        <dbReference type="ARBA" id="ARBA00022630"/>
    </source>
</evidence>
<accession>A0ABN1J0W8</accession>
<name>A0ABN1J0W8_9FLAO</name>
<dbReference type="Proteomes" id="UP001501758">
    <property type="component" value="Unassembled WGS sequence"/>
</dbReference>
<dbReference type="Pfam" id="PF01565">
    <property type="entry name" value="FAD_binding_4"/>
    <property type="match status" value="1"/>
</dbReference>
<dbReference type="SUPFAM" id="SSF56176">
    <property type="entry name" value="FAD-binding/transporter-associated domain-like"/>
    <property type="match status" value="1"/>
</dbReference>
<sequence>MKIEYQKSLKKYNTFGIDVRAKKFISINSEEDLYEALTLCKDEDIFILSGGSNMLLTRDIDATVLHISISGISVTEKTDNTVLVSANAGENWHDFVQFCINKGYGGLENLSLIPGYVGSAPIQNIGAYGVELKDNFVSCEAIHTKTKEKRIFTKQDCNFGYRNSVFKNELKGTYIITKVTFELTTAQHLLNTSYGAIEAALKDKNCTKPTIKDIAEAVISIRKSKLPDPKEIGNSGSFFKNPVISSTAFTVLQNTYPTIPSYKVDEEHIKVPAGWLIEQSGFKGKRWGDAGVHSKQALVLVNHNNATGKEILELSLKIKETVRQKFDISLETEVNIIK</sequence>
<evidence type="ECO:0000256" key="10">
    <source>
        <dbReference type="ARBA" id="ARBA00022827"/>
    </source>
</evidence>
<evidence type="ECO:0000259" key="20">
    <source>
        <dbReference type="PROSITE" id="PS51387"/>
    </source>
</evidence>
<dbReference type="HAMAP" id="MF_00037">
    <property type="entry name" value="MurB"/>
    <property type="match status" value="1"/>
</dbReference>
<evidence type="ECO:0000256" key="4">
    <source>
        <dbReference type="ARBA" id="ARBA00004752"/>
    </source>
</evidence>
<dbReference type="SUPFAM" id="SSF56194">
    <property type="entry name" value="Uridine diphospho-N-Acetylenolpyruvylglucosamine reductase, MurB, C-terminal domain"/>
    <property type="match status" value="1"/>
</dbReference>
<evidence type="ECO:0000256" key="13">
    <source>
        <dbReference type="ARBA" id="ARBA00022984"/>
    </source>
</evidence>
<dbReference type="NCBIfam" id="NF000755">
    <property type="entry name" value="PRK00046.1"/>
    <property type="match status" value="1"/>
</dbReference>
<evidence type="ECO:0000313" key="21">
    <source>
        <dbReference type="EMBL" id="GAA0725422.1"/>
    </source>
</evidence>
<reference evidence="21 22" key="1">
    <citation type="journal article" date="2019" name="Int. J. Syst. Evol. Microbiol.">
        <title>The Global Catalogue of Microorganisms (GCM) 10K type strain sequencing project: providing services to taxonomists for standard genome sequencing and annotation.</title>
        <authorList>
            <consortium name="The Broad Institute Genomics Platform"/>
            <consortium name="The Broad Institute Genome Sequencing Center for Infectious Disease"/>
            <person name="Wu L."/>
            <person name="Ma J."/>
        </authorList>
    </citation>
    <scope>NUCLEOTIDE SEQUENCE [LARGE SCALE GENOMIC DNA]</scope>
    <source>
        <strain evidence="21 22">JCM 15974</strain>
    </source>
</reference>
<evidence type="ECO:0000256" key="7">
    <source>
        <dbReference type="ARBA" id="ARBA00022490"/>
    </source>
</evidence>